<accession>A0ABY8LHC0</accession>
<evidence type="ECO:0000313" key="2">
    <source>
        <dbReference type="EMBL" id="WGH79803.1"/>
    </source>
</evidence>
<keyword evidence="1" id="KW-1133">Transmembrane helix</keyword>
<reference evidence="2 3" key="1">
    <citation type="submission" date="2023-04" db="EMBL/GenBank/DDBJ databases">
        <title>Jannaschia ovalis sp. nov., a marine bacterium isolated from sea tidal flat.</title>
        <authorList>
            <person name="Kwon D.Y."/>
            <person name="Kim J.-J."/>
        </authorList>
    </citation>
    <scope>NUCLEOTIDE SEQUENCE [LARGE SCALE GENOMIC DNA]</scope>
    <source>
        <strain evidence="2 3">GRR-S6-38</strain>
    </source>
</reference>
<evidence type="ECO:0000313" key="3">
    <source>
        <dbReference type="Proteomes" id="UP001243420"/>
    </source>
</evidence>
<gene>
    <name evidence="2" type="ORF">P8627_05955</name>
</gene>
<organism evidence="2 3">
    <name type="scientific">Jannaschia ovalis</name>
    <dbReference type="NCBI Taxonomy" id="3038773"/>
    <lineage>
        <taxon>Bacteria</taxon>
        <taxon>Pseudomonadati</taxon>
        <taxon>Pseudomonadota</taxon>
        <taxon>Alphaproteobacteria</taxon>
        <taxon>Rhodobacterales</taxon>
        <taxon>Roseobacteraceae</taxon>
        <taxon>Jannaschia</taxon>
    </lineage>
</organism>
<name>A0ABY8LHC0_9RHOB</name>
<evidence type="ECO:0000256" key="1">
    <source>
        <dbReference type="SAM" id="Phobius"/>
    </source>
</evidence>
<proteinExistence type="predicted"/>
<feature type="transmembrane region" description="Helical" evidence="1">
    <location>
        <begin position="69"/>
        <end position="86"/>
    </location>
</feature>
<keyword evidence="1" id="KW-0472">Membrane</keyword>
<dbReference type="RefSeq" id="WP_279966759.1">
    <property type="nucleotide sequence ID" value="NZ_CP122537.1"/>
</dbReference>
<keyword evidence="3" id="KW-1185">Reference proteome</keyword>
<protein>
    <submittedName>
        <fullName evidence="2">Uncharacterized protein</fullName>
    </submittedName>
</protein>
<feature type="transmembrane region" description="Helical" evidence="1">
    <location>
        <begin position="98"/>
        <end position="120"/>
    </location>
</feature>
<dbReference type="Proteomes" id="UP001243420">
    <property type="component" value="Chromosome"/>
</dbReference>
<keyword evidence="1" id="KW-0812">Transmembrane</keyword>
<sequence>MTALTLDRPTAAATAGTILTAGAFASIAFDLFGQGLAPLLGFAKLAPVGLAQQTLQTIFGAVPKGLADILHLLTGLIAYPLGYVLIARPVAARLLPRLPWSAVAAAYGVGLWVFALYVMAHLVAGLPAFLGFTGITWVALWGHVLFALVAAFVVERRA</sequence>
<dbReference type="EMBL" id="CP122537">
    <property type="protein sequence ID" value="WGH79803.1"/>
    <property type="molecule type" value="Genomic_DNA"/>
</dbReference>
<feature type="transmembrane region" description="Helical" evidence="1">
    <location>
        <begin position="126"/>
        <end position="154"/>
    </location>
</feature>